<dbReference type="InterPro" id="IPR002524">
    <property type="entry name" value="Cation_efflux"/>
</dbReference>
<reference evidence="21" key="2">
    <citation type="submission" date="2021-01" db="EMBL/GenBank/DDBJ databases">
        <authorList>
            <person name="Schikora-Tamarit M.A."/>
        </authorList>
    </citation>
    <scope>NUCLEOTIDE SEQUENCE</scope>
    <source>
        <strain evidence="21">NCAIM Y.01608</strain>
    </source>
</reference>
<dbReference type="GO" id="GO:0005739">
    <property type="term" value="C:mitochondrion"/>
    <property type="evidence" value="ECO:0007669"/>
    <property type="project" value="UniProtKB-ARBA"/>
</dbReference>
<feature type="domain" description="JmjN" evidence="19">
    <location>
        <begin position="136"/>
        <end position="177"/>
    </location>
</feature>
<accession>A0A9P8PPM5</accession>
<keyword evidence="8" id="KW-0479">Metal-binding</keyword>
<evidence type="ECO:0008006" key="23">
    <source>
        <dbReference type="Google" id="ProtNLM"/>
    </source>
</evidence>
<keyword evidence="11" id="KW-1133">Transmembrane helix</keyword>
<dbReference type="Pfam" id="PF02375">
    <property type="entry name" value="JmjN"/>
    <property type="match status" value="1"/>
</dbReference>
<dbReference type="PANTHER" id="PTHR43840:SF15">
    <property type="entry name" value="MITOCHONDRIAL METAL TRANSPORTER 1-RELATED"/>
    <property type="match status" value="1"/>
</dbReference>
<evidence type="ECO:0000256" key="9">
    <source>
        <dbReference type="ARBA" id="ARBA00022771"/>
    </source>
</evidence>
<comment type="similarity">
    <text evidence="3">Belongs to the cation diffusion facilitator (CDF) transporter (TC 2.A.4) family. SLC30A subfamily.</text>
</comment>
<evidence type="ECO:0000256" key="14">
    <source>
        <dbReference type="ARBA" id="ARBA00023242"/>
    </source>
</evidence>
<dbReference type="SUPFAM" id="SSF51197">
    <property type="entry name" value="Clavaminate synthase-like"/>
    <property type="match status" value="1"/>
</dbReference>
<dbReference type="InterPro" id="IPR003347">
    <property type="entry name" value="JmjC_dom"/>
</dbReference>
<dbReference type="GO" id="GO:0008270">
    <property type="term" value="F:zinc ion binding"/>
    <property type="evidence" value="ECO:0007669"/>
    <property type="project" value="UniProtKB-KW"/>
</dbReference>
<evidence type="ECO:0000256" key="17">
    <source>
        <dbReference type="SAM" id="MobiDB-lite"/>
    </source>
</evidence>
<dbReference type="Pfam" id="PF02373">
    <property type="entry name" value="JmjC"/>
    <property type="match status" value="1"/>
</dbReference>
<dbReference type="EMBL" id="JAEUBD010000382">
    <property type="protein sequence ID" value="KAH3675327.1"/>
    <property type="molecule type" value="Genomic_DNA"/>
</dbReference>
<sequence length="1477" mass="167918">MKLPSLSSLTDDFSLPPLNTDISEAESADAKITLPSLSTLTQSIPDVLKPLPATPNTSFVDSLPSLKRSADEQYEQDHKRMLLGLKKEDGLPLRNALRPAESVGMPKTSRHRGRTHPSYRLDDVQCGPQPQLAESIPVFAPSSDQVHDPMSYIESLRDQGVQYGAIKVVLPEKKPSIEIRAKLAVKKQTKNHNTISNPGTRLVRKRDQLLQLGFQPLFDKSTRHKQGLTVPDEHALPSYDFYQWSDAPVDDDDAKIQDMVDLRQFDQLCEDDSLGTEQGFWNSDFDAFYATHTPDLDVHPTGWNLRFLSVCEGSLLQYLNEETNLINPKLRVASKYSFENWSLEDHFLQKINYHHSGAPRLWYFVPVSQREKFEKLLREKRVNRAQLKHEPFRHFVDEGDCFDDTFLISPAELKSQQIDVFATVQCPGELVIKYPQVYSLCVSLGTSVCESVNFASRCWLQSAVASVDWMRKQLIIPAFSTFKLLVNVATNCDDRDTLRALDPVLEVLIDKEMEQRENIRGYHFKESSTGTAVVTEADLVEAFPSYVVVYDRKKPSESLSMSVARFLDKYNPEKHDLKVEFCVQVSDDALRTAQKLLKTKLVTGAEWLHKYHEVIEGYDKPSTKLLKPLLQEGESIFHSPDKLSLQDTEAYETYRLLREYYQQTEEWAARATKFLQFKISTRMRQRKVDYHSDRKNWNELEDLEKLIKEIPQLPISTPEMDQLLEYSTEIIKYNEMVEQVLARPDEKELENLHILGSSFGVKLNSFMLLDRILKRNGWLKKLDELDYYSSDTDAVGALLAEGYELAAVGDKELFEKLHTVYEQAVRANEELAANSDDVHKLQVLYDKYEQLPLNTAVRQSTVAALDEYAALYAQLEQIAHTVQLRFGELAQPDELLRMIDSNLRYFDASFQPSRPLLQEITHKVARYPALTAEHQTLQFYEHQVDVWYEQLVLYFGLTKVKKLRSYFEEWQRFDEQVFAEPPDGSSYCVCRMRHENGIMIECEACEQWFHFGCLGLRDEDEAEISGFLCPICDVDMRFKSTRYHLDQVERKPTLAQLVEFVYWSNSQLTVLPPDTRVCHEHQHSSSPPSTPPVPSQSGWSKVKDFFNPHLPMSHLGGHSHSHAAPHVHSHGADASKLYDTKDWANEGVKITWIGLGVNVTMAISKFAGGLYFHSQALIADAVHAVGDLVSDVLTLSTVKYSNRTPSEQYPFGFGKVETLGSFFVSAILLYAGFQIGWSSLIDILTPVLPHSVMDALSYLPVHSHSHSHTHDAGHVHDAAAQAVQTADINAAWLALASIAVKEWLFRATRNVGARLNSKVLIANAWHHRVDSLTSVVAVLTISSGYFLNIYWLDSVGGLIVSVLVMKVGISGLFQSFKELIDKALPSSDPRYQSLRELTDAQLARENSNLKVKKLSVLPSGTNLNVIVDVTANQKDYTNHLTLEQMSHIGESLKKQLKFNHENLKTVSVQFVPHEDKH</sequence>
<evidence type="ECO:0000256" key="16">
    <source>
        <dbReference type="PROSITE-ProRule" id="PRU00146"/>
    </source>
</evidence>
<dbReference type="SMART" id="SM00558">
    <property type="entry name" value="JmjC"/>
    <property type="match status" value="1"/>
</dbReference>
<comment type="subcellular location">
    <subcellularLocation>
        <location evidence="2">Membrane</location>
        <topology evidence="2">Multi-pass membrane protein</topology>
    </subcellularLocation>
    <subcellularLocation>
        <location evidence="1">Nucleus</location>
    </subcellularLocation>
</comment>
<evidence type="ECO:0000256" key="12">
    <source>
        <dbReference type="ARBA" id="ARBA00023065"/>
    </source>
</evidence>
<keyword evidence="6" id="KW-0410">Iron transport</keyword>
<dbReference type="SMART" id="SM00249">
    <property type="entry name" value="PHD"/>
    <property type="match status" value="1"/>
</dbReference>
<dbReference type="InterPro" id="IPR013083">
    <property type="entry name" value="Znf_RING/FYVE/PHD"/>
</dbReference>
<dbReference type="Gene3D" id="3.30.40.10">
    <property type="entry name" value="Zinc/RING finger domain, C3HC4 (zinc finger)"/>
    <property type="match status" value="1"/>
</dbReference>
<dbReference type="InterPro" id="IPR019787">
    <property type="entry name" value="Znf_PHD-finger"/>
</dbReference>
<dbReference type="Pfam" id="PF08429">
    <property type="entry name" value="PLU-1"/>
    <property type="match status" value="1"/>
</dbReference>
<evidence type="ECO:0000256" key="13">
    <source>
        <dbReference type="ARBA" id="ARBA00023136"/>
    </source>
</evidence>
<name>A0A9P8PPM5_9ASCO</name>
<keyword evidence="9 16" id="KW-0863">Zinc-finger</keyword>
<feature type="domain" description="JmjC" evidence="20">
    <location>
        <begin position="297"/>
        <end position="471"/>
    </location>
</feature>
<organism evidence="21 22">
    <name type="scientific">Ogataea polymorpha</name>
    <dbReference type="NCBI Taxonomy" id="460523"/>
    <lineage>
        <taxon>Eukaryota</taxon>
        <taxon>Fungi</taxon>
        <taxon>Dikarya</taxon>
        <taxon>Ascomycota</taxon>
        <taxon>Saccharomycotina</taxon>
        <taxon>Pichiomycetes</taxon>
        <taxon>Pichiales</taxon>
        <taxon>Pichiaceae</taxon>
        <taxon>Ogataea</taxon>
    </lineage>
</organism>
<dbReference type="Gene3D" id="1.20.1510.10">
    <property type="entry name" value="Cation efflux protein transmembrane domain"/>
    <property type="match status" value="1"/>
</dbReference>
<dbReference type="SMART" id="SM00545">
    <property type="entry name" value="JmjN"/>
    <property type="match status" value="1"/>
</dbReference>
<dbReference type="InterPro" id="IPR013637">
    <property type="entry name" value="Lys_sp_deMease-like_dom"/>
</dbReference>
<dbReference type="Pfam" id="PF01545">
    <property type="entry name" value="Cation_efflux"/>
    <property type="match status" value="1"/>
</dbReference>
<dbReference type="Proteomes" id="UP000788993">
    <property type="component" value="Unassembled WGS sequence"/>
</dbReference>
<keyword evidence="10" id="KW-0862">Zinc</keyword>
<feature type="region of interest" description="Disordered" evidence="17">
    <location>
        <begin position="102"/>
        <end position="121"/>
    </location>
</feature>
<evidence type="ECO:0000256" key="8">
    <source>
        <dbReference type="ARBA" id="ARBA00022723"/>
    </source>
</evidence>
<dbReference type="SUPFAM" id="SSF161111">
    <property type="entry name" value="Cation efflux protein transmembrane domain-like"/>
    <property type="match status" value="1"/>
</dbReference>
<dbReference type="InterPro" id="IPR019786">
    <property type="entry name" value="Zinc_finger_PHD-type_CS"/>
</dbReference>
<evidence type="ECO:0000256" key="6">
    <source>
        <dbReference type="ARBA" id="ARBA00022496"/>
    </source>
</evidence>
<evidence type="ECO:0000256" key="7">
    <source>
        <dbReference type="ARBA" id="ARBA00022692"/>
    </source>
</evidence>
<protein>
    <recommendedName>
        <fullName evidence="23">PHD-type domain-containing protein</fullName>
    </recommendedName>
</protein>
<evidence type="ECO:0000256" key="10">
    <source>
        <dbReference type="ARBA" id="ARBA00022833"/>
    </source>
</evidence>
<reference evidence="21" key="1">
    <citation type="journal article" date="2021" name="Open Biol.">
        <title>Shared evolutionary footprints suggest mitochondrial oxidative damage underlies multiple complex I losses in fungi.</title>
        <authorList>
            <person name="Schikora-Tamarit M.A."/>
            <person name="Marcet-Houben M."/>
            <person name="Nosek J."/>
            <person name="Gabaldon T."/>
        </authorList>
    </citation>
    <scope>NUCLEOTIDE SEQUENCE</scope>
    <source>
        <strain evidence="21">NCAIM Y.01608</strain>
    </source>
</reference>
<dbReference type="PROSITE" id="PS01359">
    <property type="entry name" value="ZF_PHD_1"/>
    <property type="match status" value="1"/>
</dbReference>
<feature type="compositionally biased region" description="Polar residues" evidence="17">
    <location>
        <begin position="1"/>
        <end position="11"/>
    </location>
</feature>
<dbReference type="PANTHER" id="PTHR43840">
    <property type="entry name" value="MITOCHONDRIAL METAL TRANSPORTER 1-RELATED"/>
    <property type="match status" value="1"/>
</dbReference>
<evidence type="ECO:0000256" key="2">
    <source>
        <dbReference type="ARBA" id="ARBA00004141"/>
    </source>
</evidence>
<keyword evidence="22" id="KW-1185">Reference proteome</keyword>
<comment type="caution">
    <text evidence="21">The sequence shown here is derived from an EMBL/GenBank/DDBJ whole genome shotgun (WGS) entry which is preliminary data.</text>
</comment>
<dbReference type="PROSITE" id="PS50016">
    <property type="entry name" value="ZF_PHD_2"/>
    <property type="match status" value="1"/>
</dbReference>
<dbReference type="InterPro" id="IPR003349">
    <property type="entry name" value="JmjN"/>
</dbReference>
<dbReference type="InterPro" id="IPR058533">
    <property type="entry name" value="Cation_efflux_TM"/>
</dbReference>
<comment type="function">
    <text evidence="15">Mitochondrial metal transporter involved in mitochondrial iron accumulation.</text>
</comment>
<evidence type="ECO:0000256" key="11">
    <source>
        <dbReference type="ARBA" id="ARBA00022989"/>
    </source>
</evidence>
<dbReference type="GO" id="GO:0016020">
    <property type="term" value="C:membrane"/>
    <property type="evidence" value="ECO:0007669"/>
    <property type="project" value="UniProtKB-SubCell"/>
</dbReference>
<feature type="region of interest" description="Disordered" evidence="17">
    <location>
        <begin position="1077"/>
        <end position="1098"/>
    </location>
</feature>
<gene>
    <name evidence="21" type="ORF">OGATHE_001667</name>
</gene>
<evidence type="ECO:0000313" key="22">
    <source>
        <dbReference type="Proteomes" id="UP000788993"/>
    </source>
</evidence>
<dbReference type="Gene3D" id="2.60.120.650">
    <property type="entry name" value="Cupin"/>
    <property type="match status" value="1"/>
</dbReference>
<evidence type="ECO:0000256" key="3">
    <source>
        <dbReference type="ARBA" id="ARBA00008873"/>
    </source>
</evidence>
<feature type="domain" description="PHD-type" evidence="18">
    <location>
        <begin position="985"/>
        <end position="1035"/>
    </location>
</feature>
<dbReference type="Pfam" id="PF00628">
    <property type="entry name" value="PHD"/>
    <property type="match status" value="1"/>
</dbReference>
<dbReference type="PROSITE" id="PS51184">
    <property type="entry name" value="JMJC"/>
    <property type="match status" value="1"/>
</dbReference>
<dbReference type="GO" id="GO:0008324">
    <property type="term" value="F:monoatomic cation transmembrane transporter activity"/>
    <property type="evidence" value="ECO:0007669"/>
    <property type="project" value="InterPro"/>
</dbReference>
<keyword evidence="13" id="KW-0472">Membrane</keyword>
<evidence type="ECO:0000313" key="21">
    <source>
        <dbReference type="EMBL" id="KAH3675327.1"/>
    </source>
</evidence>
<evidence type="ECO:0000259" key="20">
    <source>
        <dbReference type="PROSITE" id="PS51184"/>
    </source>
</evidence>
<evidence type="ECO:0000259" key="19">
    <source>
        <dbReference type="PROSITE" id="PS51183"/>
    </source>
</evidence>
<proteinExistence type="inferred from homology"/>
<dbReference type="SUPFAM" id="SSF57903">
    <property type="entry name" value="FYVE/PHD zinc finger"/>
    <property type="match status" value="1"/>
</dbReference>
<dbReference type="GO" id="GO:0006879">
    <property type="term" value="P:intracellular iron ion homeostasis"/>
    <property type="evidence" value="ECO:0007669"/>
    <property type="project" value="UniProtKB-KW"/>
</dbReference>
<evidence type="ECO:0000256" key="1">
    <source>
        <dbReference type="ARBA" id="ARBA00004123"/>
    </source>
</evidence>
<evidence type="ECO:0000256" key="4">
    <source>
        <dbReference type="ARBA" id="ARBA00022434"/>
    </source>
</evidence>
<evidence type="ECO:0000256" key="15">
    <source>
        <dbReference type="ARBA" id="ARBA00055037"/>
    </source>
</evidence>
<dbReference type="InterPro" id="IPR011011">
    <property type="entry name" value="Znf_FYVE_PHD"/>
</dbReference>
<evidence type="ECO:0000256" key="5">
    <source>
        <dbReference type="ARBA" id="ARBA00022448"/>
    </source>
</evidence>
<dbReference type="GO" id="GO:0006826">
    <property type="term" value="P:iron ion transport"/>
    <property type="evidence" value="ECO:0007669"/>
    <property type="project" value="UniProtKB-KW"/>
</dbReference>
<keyword evidence="4" id="KW-0408">Iron</keyword>
<dbReference type="FunFam" id="1.20.1510.10:FF:000013">
    <property type="entry name" value="Cation efflux family protein"/>
    <property type="match status" value="1"/>
</dbReference>
<dbReference type="InterPro" id="IPR027469">
    <property type="entry name" value="Cation_efflux_TMD_sf"/>
</dbReference>
<keyword evidence="12" id="KW-0406">Ion transport</keyword>
<keyword evidence="4" id="KW-0409">Iron storage</keyword>
<dbReference type="InterPro" id="IPR001965">
    <property type="entry name" value="Znf_PHD"/>
</dbReference>
<keyword evidence="7" id="KW-0812">Transmembrane</keyword>
<keyword evidence="5" id="KW-0813">Transport</keyword>
<dbReference type="GO" id="GO:0005634">
    <property type="term" value="C:nucleus"/>
    <property type="evidence" value="ECO:0007669"/>
    <property type="project" value="UniProtKB-SubCell"/>
</dbReference>
<dbReference type="InterPro" id="IPR050291">
    <property type="entry name" value="CDF_Transporter"/>
</dbReference>
<evidence type="ECO:0000259" key="18">
    <source>
        <dbReference type="PROSITE" id="PS50016"/>
    </source>
</evidence>
<dbReference type="NCBIfam" id="TIGR01297">
    <property type="entry name" value="CDF"/>
    <property type="match status" value="1"/>
</dbReference>
<feature type="region of interest" description="Disordered" evidence="17">
    <location>
        <begin position="1"/>
        <end position="20"/>
    </location>
</feature>
<dbReference type="PROSITE" id="PS51183">
    <property type="entry name" value="JMJN"/>
    <property type="match status" value="1"/>
</dbReference>
<feature type="compositionally biased region" description="Basic residues" evidence="17">
    <location>
        <begin position="108"/>
        <end position="117"/>
    </location>
</feature>
<keyword evidence="14" id="KW-0539">Nucleus</keyword>